<gene>
    <name evidence="2" type="ORF">MPDQ_000466</name>
</gene>
<protein>
    <submittedName>
        <fullName evidence="2">Uncharacterized protein</fullName>
    </submittedName>
</protein>
<sequence>MILYMDGVNFSYLANVVACCHVRSQEFSTCTDPAILRTEVRGSQQNEDTSYDMWNGLRSHSQIDDWVARHSTQEGQSLNPHQRRKASLKPAGPTKYLLSALRHARHESDSAPHSEAEPTLPYTLHPETMQKQKYGGHKKQSRGCRLSLQTVVADYIRFVEPLLTRTFDLRDGKWTSGSSRLNDALKIAFSAENVKYLKNRGYHPMDVVAWAWILRSKNNHEAILRILVLEEDLRMKHGPSSRGVPLFIPLFLLRRSVSDARTFRLLLIYCLHLISGQPPPSPRYRVGSEDSESGVQSESRRQMKSSMEPPTCMSLVIRLLRHARQVWPQAQLLIARAFAQYLSDLSIDESNTSKRKSLAEVEFELNQFKTEKFNRLLWLLSLPSKQNPFVSIPIQQRAQFEILKIMASHKPILPVERRGYQGIIAVQLAHKKTPAERQSAELKAPSWPPWKEDKLGIDSERGIEGMESRAIQVMAQMTGAGYSRTRWEEVASILAGWDTDRSPTIQTRALMPRSRSLRGRHPGAPDQEVIWIARIRATRTVREAWACFLSYQDQGFPLRAGIYAAMAEKLIYRKKAIENGFEKTTLALPGDCLEVFPEPASARDVIYVRTEPPTLEDFLQQMFAQGIRPSGRFLALLLRFAPTFNSGLHYLRRSDLPASQIEVLCSIPCKLSDYTVRDARALHELPVYIFAAFIEFLCKSSNFDPLYKAGHDVSTADVFPIAMGEDRVAASKATTLFQHAETSAAAEDIPHPQALRKAVQLLRLRKTEYSPAWISLLSCLAHDRTSLKFSRSVQRILAWHEISEVFDWMEDLQVNSGFRGFMYLCQGFLGAVVAGVVRSDSAARGLAMVRGATWNRKTAHPKRVYETFEDMVNGGLRILKDHFDQLVLPNPRTRLFAPNNGPRPEIEPLPMLHVPFPAALHAFIRALGVAEDSDGLLNLLRWMSQSAASLKEVSDELSNGERMTRRCLVAIRVFLEGSWNQRKWSVSAINRTWSFPFNHGFMSESMVCNGGCHNDSLVFSDPVVQEAHDIIEATPEWGSWPTDEEVQEYISGHGGDEA</sequence>
<feature type="region of interest" description="Disordered" evidence="1">
    <location>
        <begin position="280"/>
        <end position="308"/>
    </location>
</feature>
<accession>A0A507QPP7</accession>
<evidence type="ECO:0000256" key="1">
    <source>
        <dbReference type="SAM" id="MobiDB-lite"/>
    </source>
</evidence>
<reference evidence="2 3" key="1">
    <citation type="submission" date="2019-06" db="EMBL/GenBank/DDBJ databases">
        <title>Wine fermentation using esterase from Monascus purpureus.</title>
        <authorList>
            <person name="Geng C."/>
            <person name="Zhang Y."/>
        </authorList>
    </citation>
    <scope>NUCLEOTIDE SEQUENCE [LARGE SCALE GENOMIC DNA]</scope>
    <source>
        <strain evidence="2">HQ1</strain>
    </source>
</reference>
<evidence type="ECO:0000313" key="3">
    <source>
        <dbReference type="Proteomes" id="UP000319663"/>
    </source>
</evidence>
<organism evidence="2 3">
    <name type="scientific">Monascus purpureus</name>
    <name type="common">Red mold</name>
    <name type="synonym">Monascus anka</name>
    <dbReference type="NCBI Taxonomy" id="5098"/>
    <lineage>
        <taxon>Eukaryota</taxon>
        <taxon>Fungi</taxon>
        <taxon>Dikarya</taxon>
        <taxon>Ascomycota</taxon>
        <taxon>Pezizomycotina</taxon>
        <taxon>Eurotiomycetes</taxon>
        <taxon>Eurotiomycetidae</taxon>
        <taxon>Eurotiales</taxon>
        <taxon>Aspergillaceae</taxon>
        <taxon>Monascus</taxon>
    </lineage>
</organism>
<dbReference type="Proteomes" id="UP000319663">
    <property type="component" value="Unassembled WGS sequence"/>
</dbReference>
<comment type="caution">
    <text evidence="2">The sequence shown here is derived from an EMBL/GenBank/DDBJ whole genome shotgun (WGS) entry which is preliminary data.</text>
</comment>
<keyword evidence="3" id="KW-1185">Reference proteome</keyword>
<name>A0A507QPP7_MONPU</name>
<evidence type="ECO:0000313" key="2">
    <source>
        <dbReference type="EMBL" id="TQB70438.1"/>
    </source>
</evidence>
<proteinExistence type="predicted"/>
<dbReference type="STRING" id="5098.A0A507QPP7"/>
<dbReference type="AlphaFoldDB" id="A0A507QPP7"/>
<dbReference type="EMBL" id="VIFY01000108">
    <property type="protein sequence ID" value="TQB70438.1"/>
    <property type="molecule type" value="Genomic_DNA"/>
</dbReference>